<sequence length="221" mass="24860">MAKLGLGEDCIPTTPTPVAANDMNVALFDKRTRDQLRQLPLRVIMTQEGRNAMALNPEQPLSDNMLNMERLEELIARKTTFPGKCAKFDFEGNIVEDEIDLCAAFNATRVKRFQFLPLYLGQSNAGSSNAETTTMSKSVKFVGTQARDSSMGRHTQIDDEQISGGHIGTCPNPDTERFKSQEKASGVFERGRRGTKFTHQRQKKENECHQEPERRGHWDIG</sequence>
<gene>
    <name evidence="2" type="ORF">EI97DRAFT_456325</name>
</gene>
<feature type="region of interest" description="Disordered" evidence="1">
    <location>
        <begin position="161"/>
        <end position="221"/>
    </location>
</feature>
<dbReference type="AlphaFoldDB" id="A0A6A6JQR6"/>
<dbReference type="RefSeq" id="XP_033656431.1">
    <property type="nucleotide sequence ID" value="XM_033800716.1"/>
</dbReference>
<feature type="compositionally biased region" description="Basic residues" evidence="1">
    <location>
        <begin position="193"/>
        <end position="202"/>
    </location>
</feature>
<dbReference type="GeneID" id="54553891"/>
<keyword evidence="3" id="KW-1185">Reference proteome</keyword>
<reference evidence="2" key="1">
    <citation type="journal article" date="2020" name="Stud. Mycol.">
        <title>101 Dothideomycetes genomes: a test case for predicting lifestyles and emergence of pathogens.</title>
        <authorList>
            <person name="Haridas S."/>
            <person name="Albert R."/>
            <person name="Binder M."/>
            <person name="Bloem J."/>
            <person name="Labutti K."/>
            <person name="Salamov A."/>
            <person name="Andreopoulos B."/>
            <person name="Baker S."/>
            <person name="Barry K."/>
            <person name="Bills G."/>
            <person name="Bluhm B."/>
            <person name="Cannon C."/>
            <person name="Castanera R."/>
            <person name="Culley D."/>
            <person name="Daum C."/>
            <person name="Ezra D."/>
            <person name="Gonzalez J."/>
            <person name="Henrissat B."/>
            <person name="Kuo A."/>
            <person name="Liang C."/>
            <person name="Lipzen A."/>
            <person name="Lutzoni F."/>
            <person name="Magnuson J."/>
            <person name="Mondo S."/>
            <person name="Nolan M."/>
            <person name="Ohm R."/>
            <person name="Pangilinan J."/>
            <person name="Park H.-J."/>
            <person name="Ramirez L."/>
            <person name="Alfaro M."/>
            <person name="Sun H."/>
            <person name="Tritt A."/>
            <person name="Yoshinaga Y."/>
            <person name="Zwiers L.-H."/>
            <person name="Turgeon B."/>
            <person name="Goodwin S."/>
            <person name="Spatafora J."/>
            <person name="Crous P."/>
            <person name="Grigoriev I."/>
        </authorList>
    </citation>
    <scope>NUCLEOTIDE SEQUENCE</scope>
    <source>
        <strain evidence="2">CBS 379.55</strain>
    </source>
</reference>
<name>A0A6A6JQR6_WESOR</name>
<organism evidence="2 3">
    <name type="scientific">Westerdykella ornata</name>
    <dbReference type="NCBI Taxonomy" id="318751"/>
    <lineage>
        <taxon>Eukaryota</taxon>
        <taxon>Fungi</taxon>
        <taxon>Dikarya</taxon>
        <taxon>Ascomycota</taxon>
        <taxon>Pezizomycotina</taxon>
        <taxon>Dothideomycetes</taxon>
        <taxon>Pleosporomycetidae</taxon>
        <taxon>Pleosporales</taxon>
        <taxon>Sporormiaceae</taxon>
        <taxon>Westerdykella</taxon>
    </lineage>
</organism>
<accession>A0A6A6JQR6</accession>
<protein>
    <submittedName>
        <fullName evidence="2">Uncharacterized protein</fullName>
    </submittedName>
</protein>
<proteinExistence type="predicted"/>
<evidence type="ECO:0000313" key="2">
    <source>
        <dbReference type="EMBL" id="KAF2278892.1"/>
    </source>
</evidence>
<feature type="compositionally biased region" description="Basic and acidic residues" evidence="1">
    <location>
        <begin position="203"/>
        <end position="221"/>
    </location>
</feature>
<dbReference type="Proteomes" id="UP000800097">
    <property type="component" value="Unassembled WGS sequence"/>
</dbReference>
<dbReference type="EMBL" id="ML986487">
    <property type="protein sequence ID" value="KAF2278892.1"/>
    <property type="molecule type" value="Genomic_DNA"/>
</dbReference>
<evidence type="ECO:0000313" key="3">
    <source>
        <dbReference type="Proteomes" id="UP000800097"/>
    </source>
</evidence>
<evidence type="ECO:0000256" key="1">
    <source>
        <dbReference type="SAM" id="MobiDB-lite"/>
    </source>
</evidence>